<organism evidence="3 4">
    <name type="scientific">Colletotrichum phormii</name>
    <dbReference type="NCBI Taxonomy" id="359342"/>
    <lineage>
        <taxon>Eukaryota</taxon>
        <taxon>Fungi</taxon>
        <taxon>Dikarya</taxon>
        <taxon>Ascomycota</taxon>
        <taxon>Pezizomycotina</taxon>
        <taxon>Sordariomycetes</taxon>
        <taxon>Hypocreomycetidae</taxon>
        <taxon>Glomerellales</taxon>
        <taxon>Glomerellaceae</taxon>
        <taxon>Colletotrichum</taxon>
        <taxon>Colletotrichum acutatum species complex</taxon>
    </lineage>
</organism>
<dbReference type="RefSeq" id="XP_060445814.1">
    <property type="nucleotide sequence ID" value="XM_060590322.1"/>
</dbReference>
<keyword evidence="4" id="KW-1185">Reference proteome</keyword>
<proteinExistence type="predicted"/>
<dbReference type="EMBL" id="JAHMHQ010000009">
    <property type="protein sequence ID" value="KAK1637207.1"/>
    <property type="molecule type" value="Genomic_DNA"/>
</dbReference>
<feature type="chain" id="PRO_5042595482" description="Secreted protein" evidence="2">
    <location>
        <begin position="19"/>
        <end position="101"/>
    </location>
</feature>
<dbReference type="Proteomes" id="UP001243989">
    <property type="component" value="Unassembled WGS sequence"/>
</dbReference>
<feature type="signal peptide" evidence="2">
    <location>
        <begin position="1"/>
        <end position="18"/>
    </location>
</feature>
<keyword evidence="2" id="KW-0732">Signal</keyword>
<evidence type="ECO:0000313" key="3">
    <source>
        <dbReference type="EMBL" id="KAK1637207.1"/>
    </source>
</evidence>
<name>A0AAJ0EEM3_9PEZI</name>
<comment type="caution">
    <text evidence="3">The sequence shown here is derived from an EMBL/GenBank/DDBJ whole genome shotgun (WGS) entry which is preliminary data.</text>
</comment>
<dbReference type="AlphaFoldDB" id="A0AAJ0EEM3"/>
<protein>
    <recommendedName>
        <fullName evidence="5">Secreted protein</fullName>
    </recommendedName>
</protein>
<feature type="region of interest" description="Disordered" evidence="1">
    <location>
        <begin position="66"/>
        <end position="89"/>
    </location>
</feature>
<accession>A0AAJ0EEM3</accession>
<sequence length="101" mass="10972">MSASSIPFLLCFGVGTHAVNSKKSQTPMDRSIALVLFHPPERTGPASELRSHGHGAYFHHRDSRSVQASLPPHMASTIPTPSDPGNQVRSHFSNTFLRILG</sequence>
<evidence type="ECO:0000256" key="1">
    <source>
        <dbReference type="SAM" id="MobiDB-lite"/>
    </source>
</evidence>
<dbReference type="GeneID" id="85475184"/>
<gene>
    <name evidence="3" type="ORF">BDP81DRAFT_426923</name>
</gene>
<evidence type="ECO:0008006" key="5">
    <source>
        <dbReference type="Google" id="ProtNLM"/>
    </source>
</evidence>
<feature type="compositionally biased region" description="Polar residues" evidence="1">
    <location>
        <begin position="77"/>
        <end position="89"/>
    </location>
</feature>
<evidence type="ECO:0000313" key="4">
    <source>
        <dbReference type="Proteomes" id="UP001243989"/>
    </source>
</evidence>
<reference evidence="3" key="1">
    <citation type="submission" date="2021-06" db="EMBL/GenBank/DDBJ databases">
        <title>Comparative genomics, transcriptomics and evolutionary studies reveal genomic signatures of adaptation to plant cell wall in hemibiotrophic fungi.</title>
        <authorList>
            <consortium name="DOE Joint Genome Institute"/>
            <person name="Baroncelli R."/>
            <person name="Diaz J.F."/>
            <person name="Benocci T."/>
            <person name="Peng M."/>
            <person name="Battaglia E."/>
            <person name="Haridas S."/>
            <person name="Andreopoulos W."/>
            <person name="Labutti K."/>
            <person name="Pangilinan J."/>
            <person name="Floch G.L."/>
            <person name="Makela M.R."/>
            <person name="Henrissat B."/>
            <person name="Grigoriev I.V."/>
            <person name="Crouch J.A."/>
            <person name="De Vries R.P."/>
            <person name="Sukno S.A."/>
            <person name="Thon M.R."/>
        </authorList>
    </citation>
    <scope>NUCLEOTIDE SEQUENCE</scope>
    <source>
        <strain evidence="3">CBS 102054</strain>
    </source>
</reference>
<evidence type="ECO:0000256" key="2">
    <source>
        <dbReference type="SAM" id="SignalP"/>
    </source>
</evidence>